<comment type="similarity">
    <text evidence="1">Belongs to the ABI family.</text>
</comment>
<dbReference type="PANTHER" id="PTHR10460">
    <property type="entry name" value="ABL INTERACTOR FAMILY MEMBER"/>
    <property type="match status" value="1"/>
</dbReference>
<evidence type="ECO:0000256" key="4">
    <source>
        <dbReference type="SAM" id="MobiDB-lite"/>
    </source>
</evidence>
<protein>
    <submittedName>
        <fullName evidence="5">Uncharacterized protein</fullName>
    </submittedName>
</protein>
<name>A0A6V7P0E8_ANACO</name>
<comment type="subunit">
    <text evidence="2">Binds SCAR.</text>
</comment>
<dbReference type="InterPro" id="IPR028457">
    <property type="entry name" value="ABI"/>
</dbReference>
<accession>A0A6V7P0E8</accession>
<evidence type="ECO:0000256" key="2">
    <source>
        <dbReference type="ARBA" id="ARBA00011513"/>
    </source>
</evidence>
<reference evidence="5" key="1">
    <citation type="submission" date="2020-07" db="EMBL/GenBank/DDBJ databases">
        <authorList>
            <person name="Lin J."/>
        </authorList>
    </citation>
    <scope>NUCLEOTIDE SEQUENCE</scope>
</reference>
<feature type="compositionally biased region" description="Polar residues" evidence="4">
    <location>
        <begin position="264"/>
        <end position="280"/>
    </location>
</feature>
<gene>
    <name evidence="5" type="ORF">CB5_LOCUS7516</name>
</gene>
<feature type="compositionally biased region" description="Basic residues" evidence="4">
    <location>
        <begin position="301"/>
        <end position="312"/>
    </location>
</feature>
<feature type="compositionally biased region" description="Polar residues" evidence="4">
    <location>
        <begin position="245"/>
        <end position="255"/>
    </location>
</feature>
<feature type="compositionally biased region" description="Polar residues" evidence="4">
    <location>
        <begin position="215"/>
        <end position="233"/>
    </location>
</feature>
<evidence type="ECO:0000313" key="5">
    <source>
        <dbReference type="EMBL" id="CAD1824305.1"/>
    </source>
</evidence>
<organism evidence="5">
    <name type="scientific">Ananas comosus var. bracteatus</name>
    <name type="common">red pineapple</name>
    <dbReference type="NCBI Taxonomy" id="296719"/>
    <lineage>
        <taxon>Eukaryota</taxon>
        <taxon>Viridiplantae</taxon>
        <taxon>Streptophyta</taxon>
        <taxon>Embryophyta</taxon>
        <taxon>Tracheophyta</taxon>
        <taxon>Spermatophyta</taxon>
        <taxon>Magnoliopsida</taxon>
        <taxon>Liliopsida</taxon>
        <taxon>Poales</taxon>
        <taxon>Bromeliaceae</taxon>
        <taxon>Bromelioideae</taxon>
        <taxon>Ananas</taxon>
    </lineage>
</organism>
<sequence>MPPHCLLCFQDLKTLRSQLYSAAEYFESTYTNDDQKEMYVYVDPIEVGFWHRVVNTLKDYAVKALVNTVDHLGSISFKVNGLLHRKFDEVSETELRVSCIERMRRLHNAGIESAHFVMKLLVENSDVSGAYGSTRPFSTVSSDHSPKFYKRYTLPVGGSMPESGSQAVPKHQELDRFQDSAEAHQFQAEIRQKTKDKPPSFRKLRSIRIKHSQHARSSSPAQKVRSQSPSSQPAKVADKRADSPIPTSNQVTHSGSIVRKPSLLKSSSVGVQYPSETQKLASMRLHAERTDDKDSEQNPNKGRKFLKSLLSRRKSRKDEMLYSYLDEY</sequence>
<evidence type="ECO:0000256" key="3">
    <source>
        <dbReference type="ARBA" id="ARBA00025223"/>
    </source>
</evidence>
<dbReference type="AlphaFoldDB" id="A0A6V7P0E8"/>
<evidence type="ECO:0000256" key="1">
    <source>
        <dbReference type="ARBA" id="ARBA00010020"/>
    </source>
</evidence>
<dbReference type="EMBL" id="LR862143">
    <property type="protein sequence ID" value="CAD1824305.1"/>
    <property type="molecule type" value="Genomic_DNA"/>
</dbReference>
<dbReference type="Gene3D" id="6.10.140.1620">
    <property type="match status" value="1"/>
</dbReference>
<proteinExistence type="inferred from homology"/>
<comment type="function">
    <text evidence="3">Involved in regulation of actin and microtubule organization. Part of a WAVE complex that activates the Arp2/3 complex.</text>
</comment>
<feature type="compositionally biased region" description="Basic and acidic residues" evidence="4">
    <location>
        <begin position="285"/>
        <end position="296"/>
    </location>
</feature>
<dbReference type="PANTHER" id="PTHR10460:SF62">
    <property type="entry name" value="PROTEIN ABIL2-RELATED"/>
    <property type="match status" value="1"/>
</dbReference>
<feature type="region of interest" description="Disordered" evidence="4">
    <location>
        <begin position="208"/>
        <end position="312"/>
    </location>
</feature>